<evidence type="ECO:0000313" key="1">
    <source>
        <dbReference type="EMBL" id="GFS37090.1"/>
    </source>
</evidence>
<dbReference type="AlphaFoldDB" id="A0A7J0DKL4"/>
<dbReference type="EMBL" id="BJWL01000270">
    <property type="protein sequence ID" value="GFS37090.1"/>
    <property type="molecule type" value="Genomic_DNA"/>
</dbReference>
<dbReference type="OrthoDB" id="6500128at2759"/>
<accession>A0A7J0DKL4</accession>
<evidence type="ECO:0000313" key="2">
    <source>
        <dbReference type="Proteomes" id="UP000585474"/>
    </source>
</evidence>
<sequence length="121" mass="13887">MSLMLVRTLYTLRPSGTFGALEDPRRLSDVTGRMASLHRIYTRNCNMHSVTGSTTIRNFDQEPRFRDSSMRLIDGYSRRPKFYTAGAMEWLCFRLDMLSSITFDFSLVFLISVLTGTIDPS</sequence>
<proteinExistence type="predicted"/>
<keyword evidence="2" id="KW-1185">Reference proteome</keyword>
<protein>
    <submittedName>
        <fullName evidence="1">Multidrug resistance-associated protein 3</fullName>
    </submittedName>
</protein>
<gene>
    <name evidence="1" type="ORF">Acr_00g0049760</name>
</gene>
<reference evidence="2" key="1">
    <citation type="submission" date="2019-07" db="EMBL/GenBank/DDBJ databases">
        <title>De Novo Assembly of kiwifruit Actinidia rufa.</title>
        <authorList>
            <person name="Sugita-Konishi S."/>
            <person name="Sato K."/>
            <person name="Mori E."/>
            <person name="Abe Y."/>
            <person name="Kisaki G."/>
            <person name="Hamano K."/>
            <person name="Suezawa K."/>
            <person name="Otani M."/>
            <person name="Fukuda T."/>
            <person name="Manabe T."/>
            <person name="Gomi K."/>
            <person name="Tabuchi M."/>
            <person name="Akimitsu K."/>
            <person name="Kataoka I."/>
        </authorList>
    </citation>
    <scope>NUCLEOTIDE SEQUENCE [LARGE SCALE GENOMIC DNA]</scope>
    <source>
        <strain evidence="2">cv. Fuchu</strain>
    </source>
</reference>
<dbReference type="Proteomes" id="UP000585474">
    <property type="component" value="Unassembled WGS sequence"/>
</dbReference>
<comment type="caution">
    <text evidence="1">The sequence shown here is derived from an EMBL/GenBank/DDBJ whole genome shotgun (WGS) entry which is preliminary data.</text>
</comment>
<organism evidence="1 2">
    <name type="scientific">Actinidia rufa</name>
    <dbReference type="NCBI Taxonomy" id="165716"/>
    <lineage>
        <taxon>Eukaryota</taxon>
        <taxon>Viridiplantae</taxon>
        <taxon>Streptophyta</taxon>
        <taxon>Embryophyta</taxon>
        <taxon>Tracheophyta</taxon>
        <taxon>Spermatophyta</taxon>
        <taxon>Magnoliopsida</taxon>
        <taxon>eudicotyledons</taxon>
        <taxon>Gunneridae</taxon>
        <taxon>Pentapetalae</taxon>
        <taxon>asterids</taxon>
        <taxon>Ericales</taxon>
        <taxon>Actinidiaceae</taxon>
        <taxon>Actinidia</taxon>
    </lineage>
</organism>
<name>A0A7J0DKL4_9ERIC</name>